<keyword evidence="2" id="KW-1185">Reference proteome</keyword>
<gene>
    <name evidence="1" type="ORF">K466DRAFT_585772</name>
</gene>
<proteinExistence type="predicted"/>
<name>A0A5C3PQ43_9APHY</name>
<dbReference type="Proteomes" id="UP000308197">
    <property type="component" value="Unassembled WGS sequence"/>
</dbReference>
<accession>A0A5C3PQ43</accession>
<evidence type="ECO:0000313" key="1">
    <source>
        <dbReference type="EMBL" id="TFK88173.1"/>
    </source>
</evidence>
<dbReference type="EMBL" id="ML211123">
    <property type="protein sequence ID" value="TFK88173.1"/>
    <property type="molecule type" value="Genomic_DNA"/>
</dbReference>
<protein>
    <submittedName>
        <fullName evidence="1">Uncharacterized protein</fullName>
    </submittedName>
</protein>
<sequence length="51" mass="5428">MPARAVPAGRSLSVYYPRHVDTVNLPSAVNLSDHALVFPGKHPSSSFGKPV</sequence>
<organism evidence="1 2">
    <name type="scientific">Polyporus arcularius HHB13444</name>
    <dbReference type="NCBI Taxonomy" id="1314778"/>
    <lineage>
        <taxon>Eukaryota</taxon>
        <taxon>Fungi</taxon>
        <taxon>Dikarya</taxon>
        <taxon>Basidiomycota</taxon>
        <taxon>Agaricomycotina</taxon>
        <taxon>Agaricomycetes</taxon>
        <taxon>Polyporales</taxon>
        <taxon>Polyporaceae</taxon>
        <taxon>Polyporus</taxon>
    </lineage>
</organism>
<dbReference type="InParanoid" id="A0A5C3PQ43"/>
<evidence type="ECO:0000313" key="2">
    <source>
        <dbReference type="Proteomes" id="UP000308197"/>
    </source>
</evidence>
<reference evidence="1 2" key="1">
    <citation type="journal article" date="2019" name="Nat. Ecol. Evol.">
        <title>Megaphylogeny resolves global patterns of mushroom evolution.</title>
        <authorList>
            <person name="Varga T."/>
            <person name="Krizsan K."/>
            <person name="Foldi C."/>
            <person name="Dima B."/>
            <person name="Sanchez-Garcia M."/>
            <person name="Sanchez-Ramirez S."/>
            <person name="Szollosi G.J."/>
            <person name="Szarkandi J.G."/>
            <person name="Papp V."/>
            <person name="Albert L."/>
            <person name="Andreopoulos W."/>
            <person name="Angelini C."/>
            <person name="Antonin V."/>
            <person name="Barry K.W."/>
            <person name="Bougher N.L."/>
            <person name="Buchanan P."/>
            <person name="Buyck B."/>
            <person name="Bense V."/>
            <person name="Catcheside P."/>
            <person name="Chovatia M."/>
            <person name="Cooper J."/>
            <person name="Damon W."/>
            <person name="Desjardin D."/>
            <person name="Finy P."/>
            <person name="Geml J."/>
            <person name="Haridas S."/>
            <person name="Hughes K."/>
            <person name="Justo A."/>
            <person name="Karasinski D."/>
            <person name="Kautmanova I."/>
            <person name="Kiss B."/>
            <person name="Kocsube S."/>
            <person name="Kotiranta H."/>
            <person name="LaButti K.M."/>
            <person name="Lechner B.E."/>
            <person name="Liimatainen K."/>
            <person name="Lipzen A."/>
            <person name="Lukacs Z."/>
            <person name="Mihaltcheva S."/>
            <person name="Morgado L.N."/>
            <person name="Niskanen T."/>
            <person name="Noordeloos M.E."/>
            <person name="Ohm R.A."/>
            <person name="Ortiz-Santana B."/>
            <person name="Ovrebo C."/>
            <person name="Racz N."/>
            <person name="Riley R."/>
            <person name="Savchenko A."/>
            <person name="Shiryaev A."/>
            <person name="Soop K."/>
            <person name="Spirin V."/>
            <person name="Szebenyi C."/>
            <person name="Tomsovsky M."/>
            <person name="Tulloss R.E."/>
            <person name="Uehling J."/>
            <person name="Grigoriev I.V."/>
            <person name="Vagvolgyi C."/>
            <person name="Papp T."/>
            <person name="Martin F.M."/>
            <person name="Miettinen O."/>
            <person name="Hibbett D.S."/>
            <person name="Nagy L.G."/>
        </authorList>
    </citation>
    <scope>NUCLEOTIDE SEQUENCE [LARGE SCALE GENOMIC DNA]</scope>
    <source>
        <strain evidence="1 2">HHB13444</strain>
    </source>
</reference>
<dbReference type="AlphaFoldDB" id="A0A5C3PQ43"/>